<dbReference type="InterPro" id="IPR013654">
    <property type="entry name" value="PAS_2"/>
</dbReference>
<dbReference type="GO" id="GO:0016301">
    <property type="term" value="F:kinase activity"/>
    <property type="evidence" value="ECO:0007669"/>
    <property type="project" value="UniProtKB-KW"/>
</dbReference>
<dbReference type="InterPro" id="IPR013515">
    <property type="entry name" value="Phytochrome_cen-reg"/>
</dbReference>
<dbReference type="SUPFAM" id="SSF55781">
    <property type="entry name" value="GAF domain-like"/>
    <property type="match status" value="2"/>
</dbReference>
<dbReference type="Pfam" id="PF00512">
    <property type="entry name" value="HisKA"/>
    <property type="match status" value="1"/>
</dbReference>
<dbReference type="Pfam" id="PF02518">
    <property type="entry name" value="HATPase_c"/>
    <property type="match status" value="1"/>
</dbReference>
<keyword evidence="12" id="KW-0675">Receptor</keyword>
<evidence type="ECO:0000256" key="11">
    <source>
        <dbReference type="ARBA" id="ARBA00023012"/>
    </source>
</evidence>
<keyword evidence="6" id="KW-0597">Phosphoprotein</keyword>
<dbReference type="CDD" id="cd00082">
    <property type="entry name" value="HisKA"/>
    <property type="match status" value="1"/>
</dbReference>
<comment type="caution">
    <text evidence="17">The sequence shown here is derived from an EMBL/GenBank/DDBJ whole genome shotgun (WGS) entry which is preliminary data.</text>
</comment>
<dbReference type="Gene3D" id="3.30.450.270">
    <property type="match status" value="1"/>
</dbReference>
<evidence type="ECO:0000256" key="7">
    <source>
        <dbReference type="ARBA" id="ARBA00022606"/>
    </source>
</evidence>
<evidence type="ECO:0000259" key="15">
    <source>
        <dbReference type="PROSITE" id="PS50046"/>
    </source>
</evidence>
<organism evidence="17 18">
    <name type="scientific">Actinoplanes couchii</name>
    <dbReference type="NCBI Taxonomy" id="403638"/>
    <lineage>
        <taxon>Bacteria</taxon>
        <taxon>Bacillati</taxon>
        <taxon>Actinomycetota</taxon>
        <taxon>Actinomycetes</taxon>
        <taxon>Micromonosporales</taxon>
        <taxon>Micromonosporaceae</taxon>
        <taxon>Actinoplanes</taxon>
    </lineage>
</organism>
<dbReference type="Pfam" id="PF01590">
    <property type="entry name" value="GAF"/>
    <property type="match status" value="1"/>
</dbReference>
<evidence type="ECO:0000256" key="13">
    <source>
        <dbReference type="ARBA" id="ARBA00039401"/>
    </source>
</evidence>
<dbReference type="RefSeq" id="WP_203804854.1">
    <property type="nucleotide sequence ID" value="NZ_BAAAQE010000094.1"/>
</dbReference>
<evidence type="ECO:0000256" key="14">
    <source>
        <dbReference type="SAM" id="MobiDB-lite"/>
    </source>
</evidence>
<evidence type="ECO:0000259" key="16">
    <source>
        <dbReference type="PROSITE" id="PS50109"/>
    </source>
</evidence>
<dbReference type="PROSITE" id="PS50046">
    <property type="entry name" value="PHYTOCHROME_2"/>
    <property type="match status" value="1"/>
</dbReference>
<gene>
    <name evidence="17" type="ORF">Aco03nite_075150</name>
</gene>
<dbReference type="InterPro" id="IPR003018">
    <property type="entry name" value="GAF"/>
</dbReference>
<dbReference type="InterPro" id="IPR043150">
    <property type="entry name" value="Phytochrome_PHY_sf"/>
</dbReference>
<dbReference type="Pfam" id="PF00360">
    <property type="entry name" value="PHY"/>
    <property type="match status" value="1"/>
</dbReference>
<evidence type="ECO:0000313" key="17">
    <source>
        <dbReference type="EMBL" id="GID59111.1"/>
    </source>
</evidence>
<reference evidence="17 18" key="1">
    <citation type="submission" date="2021-01" db="EMBL/GenBank/DDBJ databases">
        <title>Whole genome shotgun sequence of Actinoplanes couchii NBRC 106145.</title>
        <authorList>
            <person name="Komaki H."/>
            <person name="Tamura T."/>
        </authorList>
    </citation>
    <scope>NUCLEOTIDE SEQUENCE [LARGE SCALE GENOMIC DNA]</scope>
    <source>
        <strain evidence="17 18">NBRC 106145</strain>
    </source>
</reference>
<evidence type="ECO:0000256" key="12">
    <source>
        <dbReference type="ARBA" id="ARBA00023170"/>
    </source>
</evidence>
<dbReference type="PANTHER" id="PTHR42878">
    <property type="entry name" value="TWO-COMPONENT HISTIDINE KINASE"/>
    <property type="match status" value="1"/>
</dbReference>
<evidence type="ECO:0000313" key="18">
    <source>
        <dbReference type="Proteomes" id="UP000612282"/>
    </source>
</evidence>
<evidence type="ECO:0000256" key="5">
    <source>
        <dbReference type="ARBA" id="ARBA00022543"/>
    </source>
</evidence>
<keyword evidence="9 17" id="KW-0418">Kinase</keyword>
<dbReference type="SMART" id="SM00387">
    <property type="entry name" value="HATPase_c"/>
    <property type="match status" value="1"/>
</dbReference>
<evidence type="ECO:0000256" key="4">
    <source>
        <dbReference type="ARBA" id="ARBA00012438"/>
    </source>
</evidence>
<evidence type="ECO:0000256" key="6">
    <source>
        <dbReference type="ARBA" id="ARBA00022553"/>
    </source>
</evidence>
<accession>A0ABQ3XKT6</accession>
<sequence>MTDQISWLPERVAAAEREVGGTFDLTACVQEPIHLLGGIQSYGALIAVRDGVIAVVSANAEAMLGLTGLSGSPVTRLIDAGQFATLEGLADADTGQTAMMPVRTTEEAGSGQFDVTLHRSCGMLVLEFEPGGSAQDFPMIYSPIRQALMRLQMAGTVLEACKAAVREIRAITGYDRVVAYRFESRDGPGEVIAEDVTADWEPWLGLWFPATDIPPQARRLYERNWIRVIADVDDETARLSPGVLPETGDPLDLSMSVLRTVSPFHIEYLRNIHVRSSMSVSLLSGGRLWGLIACHGRDVNALGPQVRAACEFFGVALSLHLAALQERDETGARDRSRGVISRLLEGYSNGPTGTWPMDRDGLLGLIPCDAVLVRSGDDIASHGDDPGREQVARLLAELPVPPFGEVWHTDRLSEDLPVLADLDPPVAGVLVLPVGARDDCIVWLRGERTVSRRWATDPDEPVTLGPHGSRLTPRGSTAVFLASVRGRANPWTATDLAMALELGRAVVRIVVTHTRRLSALNVELSRSNVDLDSFAHAAAHDLKEPLRGIANTATFIAEDAAGMDEVTIRRLASIQRLAERMDELLNSLLYYSRLGRTELHRADLDLREAVLRAMVVAGPRLREAGVSVMLPERGSVVAADPVLFDQVLTNLLVNAAKYAHPEGPRRVTVSGGPDLMVRDNGIGMPPHLREQAFQLFRRLHPAGTYEGSGAGLAIVRRVVERHGGQVWAEESPGGGTTIRASFPAGRDLQ</sequence>
<dbReference type="InterPro" id="IPR003594">
    <property type="entry name" value="HATPase_dom"/>
</dbReference>
<keyword evidence="5" id="KW-0600">Photoreceptor protein</keyword>
<feature type="domain" description="Histidine kinase" evidence="16">
    <location>
        <begin position="537"/>
        <end position="746"/>
    </location>
</feature>
<dbReference type="InterPro" id="IPR050351">
    <property type="entry name" value="BphY/WalK/GraS-like"/>
</dbReference>
<keyword evidence="10" id="KW-0157">Chromophore</keyword>
<name>A0ABQ3XKT6_9ACTN</name>
<feature type="region of interest" description="Disordered" evidence="14">
    <location>
        <begin position="727"/>
        <end position="749"/>
    </location>
</feature>
<dbReference type="PROSITE" id="PS50109">
    <property type="entry name" value="HIS_KIN"/>
    <property type="match status" value="1"/>
</dbReference>
<dbReference type="SMART" id="SM00065">
    <property type="entry name" value="GAF"/>
    <property type="match status" value="1"/>
</dbReference>
<dbReference type="Gene3D" id="3.30.450.20">
    <property type="entry name" value="PAS domain"/>
    <property type="match status" value="1"/>
</dbReference>
<dbReference type="InterPro" id="IPR036890">
    <property type="entry name" value="HATPase_C_sf"/>
</dbReference>
<dbReference type="InterPro" id="IPR016132">
    <property type="entry name" value="Phyto_chromo_attachment"/>
</dbReference>
<comment type="subcellular location">
    <subcellularLocation>
        <location evidence="2">Cell membrane</location>
    </subcellularLocation>
</comment>
<evidence type="ECO:0000256" key="10">
    <source>
        <dbReference type="ARBA" id="ARBA00022991"/>
    </source>
</evidence>
<keyword evidence="7" id="KW-0716">Sensory transduction</keyword>
<evidence type="ECO:0000256" key="8">
    <source>
        <dbReference type="ARBA" id="ARBA00022679"/>
    </source>
</evidence>
<dbReference type="InterPro" id="IPR036097">
    <property type="entry name" value="HisK_dim/P_sf"/>
</dbReference>
<dbReference type="InterPro" id="IPR035965">
    <property type="entry name" value="PAS-like_dom_sf"/>
</dbReference>
<dbReference type="SUPFAM" id="SSF47384">
    <property type="entry name" value="Homodimeric domain of signal transducing histidine kinase"/>
    <property type="match status" value="1"/>
</dbReference>
<comment type="catalytic activity">
    <reaction evidence="1">
        <text>ATP + protein L-histidine = ADP + protein N-phospho-L-histidine.</text>
        <dbReference type="EC" id="2.7.13.3"/>
    </reaction>
</comment>
<dbReference type="Gene3D" id="1.10.287.130">
    <property type="match status" value="1"/>
</dbReference>
<evidence type="ECO:0000256" key="2">
    <source>
        <dbReference type="ARBA" id="ARBA00004236"/>
    </source>
</evidence>
<dbReference type="Proteomes" id="UP000612282">
    <property type="component" value="Unassembled WGS sequence"/>
</dbReference>
<keyword evidence="18" id="KW-1185">Reference proteome</keyword>
<dbReference type="Gene3D" id="3.30.565.10">
    <property type="entry name" value="Histidine kinase-like ATPase, C-terminal domain"/>
    <property type="match status" value="1"/>
</dbReference>
<dbReference type="SMART" id="SM00388">
    <property type="entry name" value="HisKA"/>
    <property type="match status" value="1"/>
</dbReference>
<dbReference type="PANTHER" id="PTHR42878:SF15">
    <property type="entry name" value="BACTERIOPHYTOCHROME"/>
    <property type="match status" value="1"/>
</dbReference>
<proteinExistence type="inferred from homology"/>
<dbReference type="EMBL" id="BOMG01000094">
    <property type="protein sequence ID" value="GID59111.1"/>
    <property type="molecule type" value="Genomic_DNA"/>
</dbReference>
<dbReference type="InterPro" id="IPR004358">
    <property type="entry name" value="Sig_transdc_His_kin-like_C"/>
</dbReference>
<dbReference type="Pfam" id="PF08446">
    <property type="entry name" value="PAS_2"/>
    <property type="match status" value="1"/>
</dbReference>
<evidence type="ECO:0000256" key="3">
    <source>
        <dbReference type="ARBA" id="ARBA00006402"/>
    </source>
</evidence>
<dbReference type="InterPro" id="IPR003661">
    <property type="entry name" value="HisK_dim/P_dom"/>
</dbReference>
<keyword evidence="11" id="KW-0902">Two-component regulatory system</keyword>
<evidence type="ECO:0000256" key="9">
    <source>
        <dbReference type="ARBA" id="ARBA00022777"/>
    </source>
</evidence>
<dbReference type="Gene3D" id="3.30.450.40">
    <property type="match status" value="1"/>
</dbReference>
<dbReference type="SUPFAM" id="SSF55785">
    <property type="entry name" value="PYP-like sensor domain (PAS domain)"/>
    <property type="match status" value="1"/>
</dbReference>
<keyword evidence="8" id="KW-0808">Transferase</keyword>
<dbReference type="PRINTS" id="PR00344">
    <property type="entry name" value="BCTRLSENSOR"/>
</dbReference>
<dbReference type="InterPro" id="IPR029016">
    <property type="entry name" value="GAF-like_dom_sf"/>
</dbReference>
<dbReference type="SUPFAM" id="SSF55874">
    <property type="entry name" value="ATPase domain of HSP90 chaperone/DNA topoisomerase II/histidine kinase"/>
    <property type="match status" value="1"/>
</dbReference>
<evidence type="ECO:0000256" key="1">
    <source>
        <dbReference type="ARBA" id="ARBA00000085"/>
    </source>
</evidence>
<comment type="similarity">
    <text evidence="3">In the N-terminal section; belongs to the phytochrome family.</text>
</comment>
<dbReference type="InterPro" id="IPR005467">
    <property type="entry name" value="His_kinase_dom"/>
</dbReference>
<protein>
    <recommendedName>
        <fullName evidence="13">Sensor-like histidine kinase SenX3</fullName>
        <ecNumber evidence="4">2.7.13.3</ecNumber>
    </recommendedName>
</protein>
<feature type="domain" description="Phytochrome chromophore attachment site" evidence="15">
    <location>
        <begin position="156"/>
        <end position="295"/>
    </location>
</feature>
<dbReference type="EC" id="2.7.13.3" evidence="4"/>